<keyword evidence="4" id="KW-1185">Reference proteome</keyword>
<evidence type="ECO:0000313" key="4">
    <source>
        <dbReference type="Proteomes" id="UP000188533"/>
    </source>
</evidence>
<sequence>MNKAETGPSLFTCCGLAWKWNGSVLITGANGALGRGFVSCFIESSYAKDYKGLYVVRNPQRAAELKELLKKAPKDHSYDILSLDLSTLAGVRAFATSLNARVSSGEIPPIHAVVLNAAMQQVSGRSFTNDGFEVHFGMNYLANFLLVLLILHSMDKKHGRIIHVASSAHDPHHWGTRDNFPDDVRDSLYTDTEALAKGHLTNEPKDNYTVGMRRYGTSKLLGVMWIYELQRRLQSSRTFSNISCINFDPGALPSNLTRDSPLSIRVLIILMRFLNPILLWLNPNGYFRTPSRSGSDLLFATFDEGKLGEIPRALYVDGTQIISSSKESRDEEKQKRLWRDTLGYADIKDEDTGLENWK</sequence>
<dbReference type="Gene3D" id="3.40.50.720">
    <property type="entry name" value="NAD(P)-binding Rossmann-like Domain"/>
    <property type="match status" value="1"/>
</dbReference>
<dbReference type="SUPFAM" id="SSF51735">
    <property type="entry name" value="NAD(P)-binding Rossmann-fold domains"/>
    <property type="match status" value="1"/>
</dbReference>
<reference evidence="3 4" key="1">
    <citation type="submission" date="2016-08" db="EMBL/GenBank/DDBJ databases">
        <authorList>
            <consortium name="Lentinula edodes genome sequencing consortium"/>
            <person name="Sakamoto Y."/>
            <person name="Nakade K."/>
            <person name="Sato S."/>
            <person name="Yoshida Y."/>
            <person name="Miyazaki K."/>
            <person name="Natsume S."/>
            <person name="Konno N."/>
        </authorList>
    </citation>
    <scope>NUCLEOTIDE SEQUENCE [LARGE SCALE GENOMIC DNA]</scope>
    <source>
        <strain evidence="3 4">NBRC 111202</strain>
    </source>
</reference>
<comment type="similarity">
    <text evidence="1">Belongs to the short-chain dehydrogenases/reductases (SDR) family.</text>
</comment>
<dbReference type="InterPro" id="IPR002347">
    <property type="entry name" value="SDR_fam"/>
</dbReference>
<protein>
    <submittedName>
        <fullName evidence="3">Short-chain protein</fullName>
    </submittedName>
</protein>
<evidence type="ECO:0000256" key="2">
    <source>
        <dbReference type="ARBA" id="ARBA00023002"/>
    </source>
</evidence>
<proteinExistence type="inferred from homology"/>
<reference evidence="3 4" key="2">
    <citation type="submission" date="2017-02" db="EMBL/GenBank/DDBJ databases">
        <title>A genome survey and senescence transcriptome analysis in Lentinula edodes.</title>
        <authorList>
            <person name="Sakamoto Y."/>
            <person name="Nakade K."/>
            <person name="Sato S."/>
            <person name="Yoshida Y."/>
            <person name="Miyazaki K."/>
            <person name="Natsume S."/>
            <person name="Konno N."/>
        </authorList>
    </citation>
    <scope>NUCLEOTIDE SEQUENCE [LARGE SCALE GENOMIC DNA]</scope>
    <source>
        <strain evidence="3 4">NBRC 111202</strain>
    </source>
</reference>
<comment type="caution">
    <text evidence="3">The sequence shown here is derived from an EMBL/GenBank/DDBJ whole genome shotgun (WGS) entry which is preliminary data.</text>
</comment>
<keyword evidence="2" id="KW-0560">Oxidoreductase</keyword>
<dbReference type="EMBL" id="BDGU01000348">
    <property type="protein sequence ID" value="GAW06784.1"/>
    <property type="molecule type" value="Genomic_DNA"/>
</dbReference>
<dbReference type="PANTHER" id="PTHR24320:SF152">
    <property type="entry name" value="SHORT-CHAIN DEHYDROGENASE_REDUCTASE FAMILY PROTEIN"/>
    <property type="match status" value="1"/>
</dbReference>
<dbReference type="Pfam" id="PF00106">
    <property type="entry name" value="adh_short"/>
    <property type="match status" value="1"/>
</dbReference>
<evidence type="ECO:0000256" key="1">
    <source>
        <dbReference type="ARBA" id="ARBA00006484"/>
    </source>
</evidence>
<dbReference type="AlphaFoldDB" id="A0A1Q3EI16"/>
<dbReference type="InterPro" id="IPR036291">
    <property type="entry name" value="NAD(P)-bd_dom_sf"/>
</dbReference>
<organism evidence="3 4">
    <name type="scientific">Lentinula edodes</name>
    <name type="common">Shiitake mushroom</name>
    <name type="synonym">Lentinus edodes</name>
    <dbReference type="NCBI Taxonomy" id="5353"/>
    <lineage>
        <taxon>Eukaryota</taxon>
        <taxon>Fungi</taxon>
        <taxon>Dikarya</taxon>
        <taxon>Basidiomycota</taxon>
        <taxon>Agaricomycotina</taxon>
        <taxon>Agaricomycetes</taxon>
        <taxon>Agaricomycetidae</taxon>
        <taxon>Agaricales</taxon>
        <taxon>Marasmiineae</taxon>
        <taxon>Omphalotaceae</taxon>
        <taxon>Lentinula</taxon>
    </lineage>
</organism>
<name>A0A1Q3EI16_LENED</name>
<gene>
    <name evidence="3" type="ORF">LENED_008730</name>
</gene>
<dbReference type="Proteomes" id="UP000188533">
    <property type="component" value="Unassembled WGS sequence"/>
</dbReference>
<accession>A0A1Q3EI16</accession>
<dbReference type="GO" id="GO:0016491">
    <property type="term" value="F:oxidoreductase activity"/>
    <property type="evidence" value="ECO:0007669"/>
    <property type="project" value="UniProtKB-KW"/>
</dbReference>
<evidence type="ECO:0000313" key="3">
    <source>
        <dbReference type="EMBL" id="GAW06784.1"/>
    </source>
</evidence>
<dbReference type="PANTHER" id="PTHR24320">
    <property type="entry name" value="RETINOL DEHYDROGENASE"/>
    <property type="match status" value="1"/>
</dbReference>
<dbReference type="STRING" id="5353.A0A1Q3EI16"/>